<accession>A0A0M1MZY3</accession>
<dbReference type="Pfam" id="PF01196">
    <property type="entry name" value="Ribosomal_L17"/>
    <property type="match status" value="1"/>
</dbReference>
<evidence type="ECO:0000256" key="5">
    <source>
        <dbReference type="RuleBase" id="RU000660"/>
    </source>
</evidence>
<dbReference type="OrthoDB" id="9809073at2"/>
<comment type="similarity">
    <text evidence="1 4 5">Belongs to the bacterial ribosomal protein bL17 family.</text>
</comment>
<gene>
    <name evidence="4 6" type="primary">rplQ</name>
    <name evidence="6" type="ORF">CPX_001509</name>
</gene>
<proteinExistence type="inferred from homology"/>
<dbReference type="Proteomes" id="UP000037386">
    <property type="component" value="Unassembled WGS sequence"/>
</dbReference>
<dbReference type="PANTHER" id="PTHR14413">
    <property type="entry name" value="RIBOSOMAL PROTEIN L17"/>
    <property type="match status" value="1"/>
</dbReference>
<comment type="subunit">
    <text evidence="4">Part of the 50S ribosomal subunit. Contacts protein L32.</text>
</comment>
<dbReference type="GO" id="GO:0006412">
    <property type="term" value="P:translation"/>
    <property type="evidence" value="ECO:0007669"/>
    <property type="project" value="UniProtKB-UniRule"/>
</dbReference>
<evidence type="ECO:0000313" key="6">
    <source>
        <dbReference type="EMBL" id="KOR75463.1"/>
    </source>
</evidence>
<evidence type="ECO:0000256" key="1">
    <source>
        <dbReference type="ARBA" id="ARBA00008777"/>
    </source>
</evidence>
<reference evidence="7" key="1">
    <citation type="submission" date="2015-05" db="EMBL/GenBank/DDBJ databases">
        <title>Draft genome sequence of 'Candidatus Phytoplasma Pruni' strain CX, a plant pathogenic bacterium.</title>
        <authorList>
            <person name="Lee I.-M."/>
            <person name="Bottner-Parker K.D."/>
            <person name="Shao J."/>
            <person name="Gundersen-Rindal D.E."/>
            <person name="Zhao Y."/>
            <person name="Davis R.E."/>
        </authorList>
    </citation>
    <scope>NUCLEOTIDE SEQUENCE [LARGE SCALE GENOMIC DNA]</scope>
    <source>
        <strain evidence="7">CX</strain>
    </source>
</reference>
<evidence type="ECO:0000256" key="2">
    <source>
        <dbReference type="ARBA" id="ARBA00022980"/>
    </source>
</evidence>
<name>A0A0M1MZY3_9MOLU</name>
<sequence>MGYSKLRRTTPQRKSLLRSLVSSLIVNEQIVTTFSKAKELRRVVEKSITLSKKNTLHARRQASLLMFDKKIDEDKTVLQKLFNELSSKYQDRPGGYTRIIKTESRKGDAAPMAIIQLV</sequence>
<dbReference type="HAMAP" id="MF_01368">
    <property type="entry name" value="Ribosomal_bL17"/>
    <property type="match status" value="1"/>
</dbReference>
<dbReference type="InterPro" id="IPR036373">
    <property type="entry name" value="Ribosomal_bL17_sf"/>
</dbReference>
<dbReference type="GO" id="GO:0003735">
    <property type="term" value="F:structural constituent of ribosome"/>
    <property type="evidence" value="ECO:0007669"/>
    <property type="project" value="InterPro"/>
</dbReference>
<organism evidence="6 7">
    <name type="scientific">Candidatus Phytoplasma pruni</name>
    <dbReference type="NCBI Taxonomy" id="479893"/>
    <lineage>
        <taxon>Bacteria</taxon>
        <taxon>Bacillati</taxon>
        <taxon>Mycoplasmatota</taxon>
        <taxon>Mollicutes</taxon>
        <taxon>Acholeplasmatales</taxon>
        <taxon>Acholeplasmataceae</taxon>
        <taxon>Candidatus Phytoplasma</taxon>
        <taxon>16SrIII (X-disease group)</taxon>
    </lineage>
</organism>
<dbReference type="SUPFAM" id="SSF64263">
    <property type="entry name" value="Prokaryotic ribosomal protein L17"/>
    <property type="match status" value="1"/>
</dbReference>
<evidence type="ECO:0000256" key="4">
    <source>
        <dbReference type="HAMAP-Rule" id="MF_01368"/>
    </source>
</evidence>
<dbReference type="RefSeq" id="WP_017191438.1">
    <property type="nucleotide sequence ID" value="NZ_LHCF01000006.1"/>
</dbReference>
<dbReference type="PATRIC" id="fig|479893.3.peg.300"/>
<dbReference type="Gene3D" id="3.90.1030.10">
    <property type="entry name" value="Ribosomal protein L17"/>
    <property type="match status" value="1"/>
</dbReference>
<dbReference type="InterPro" id="IPR000456">
    <property type="entry name" value="Ribosomal_bL17"/>
</dbReference>
<evidence type="ECO:0000256" key="3">
    <source>
        <dbReference type="ARBA" id="ARBA00023274"/>
    </source>
</evidence>
<dbReference type="EMBL" id="LHCF01000006">
    <property type="protein sequence ID" value="KOR75463.1"/>
    <property type="molecule type" value="Genomic_DNA"/>
</dbReference>
<evidence type="ECO:0000313" key="7">
    <source>
        <dbReference type="Proteomes" id="UP000037386"/>
    </source>
</evidence>
<dbReference type="GO" id="GO:0015934">
    <property type="term" value="C:large ribosomal subunit"/>
    <property type="evidence" value="ECO:0007669"/>
    <property type="project" value="TreeGrafter"/>
</dbReference>
<comment type="caution">
    <text evidence="6">The sequence shown here is derived from an EMBL/GenBank/DDBJ whole genome shotgun (WGS) entry which is preliminary data.</text>
</comment>
<protein>
    <recommendedName>
        <fullName evidence="4">Large ribosomal subunit protein bL17</fullName>
    </recommendedName>
</protein>
<dbReference type="AlphaFoldDB" id="A0A0M1MZY3"/>
<dbReference type="NCBIfam" id="TIGR00059">
    <property type="entry name" value="L17"/>
    <property type="match status" value="1"/>
</dbReference>
<keyword evidence="3 4" id="KW-0687">Ribonucleoprotein</keyword>
<dbReference type="PANTHER" id="PTHR14413:SF16">
    <property type="entry name" value="LARGE RIBOSOMAL SUBUNIT PROTEIN BL17M"/>
    <property type="match status" value="1"/>
</dbReference>
<dbReference type="STRING" id="479893.CPX_001509"/>
<keyword evidence="2 4" id="KW-0689">Ribosomal protein</keyword>